<proteinExistence type="predicted"/>
<dbReference type="SUPFAM" id="SSF52172">
    <property type="entry name" value="CheY-like"/>
    <property type="match status" value="1"/>
</dbReference>
<keyword evidence="5" id="KW-1185">Reference proteome</keyword>
<organism evidence="4 5">
    <name type="scientific">Devosia albogilva</name>
    <dbReference type="NCBI Taxonomy" id="429726"/>
    <lineage>
        <taxon>Bacteria</taxon>
        <taxon>Pseudomonadati</taxon>
        <taxon>Pseudomonadota</taxon>
        <taxon>Alphaproteobacteria</taxon>
        <taxon>Hyphomicrobiales</taxon>
        <taxon>Devosiaceae</taxon>
        <taxon>Devosia</taxon>
    </lineage>
</organism>
<dbReference type="Pfam" id="PF00072">
    <property type="entry name" value="Response_reg"/>
    <property type="match status" value="1"/>
</dbReference>
<feature type="modified residue" description="4-aspartylphosphate" evidence="2">
    <location>
        <position position="55"/>
    </location>
</feature>
<dbReference type="InterPro" id="IPR011006">
    <property type="entry name" value="CheY-like_superfamily"/>
</dbReference>
<evidence type="ECO:0000313" key="5">
    <source>
        <dbReference type="Proteomes" id="UP001597521"/>
    </source>
</evidence>
<sequence length="125" mass="13186">MPKPAKILVVEDQVLLLLDLVDQLAECGFDSLPLTTADGAAESLLRTRIDGLVTDIDLPGTLSGLDLARRCAEIQPGLPIVVVSGGHHPRAEELPPGAVFLSKPYRLEDIVAGLTAPARTRVCAA</sequence>
<dbReference type="InterPro" id="IPR001789">
    <property type="entry name" value="Sig_transdc_resp-reg_receiver"/>
</dbReference>
<dbReference type="SMART" id="SM00448">
    <property type="entry name" value="REC"/>
    <property type="match status" value="1"/>
</dbReference>
<dbReference type="Gene3D" id="3.40.50.2300">
    <property type="match status" value="1"/>
</dbReference>
<dbReference type="EMBL" id="JBHUNP010000001">
    <property type="protein sequence ID" value="MFD2646654.1"/>
    <property type="molecule type" value="Genomic_DNA"/>
</dbReference>
<dbReference type="PANTHER" id="PTHR44591:SF21">
    <property type="entry name" value="TWO-COMPONENT RESPONSE REGULATOR"/>
    <property type="match status" value="1"/>
</dbReference>
<keyword evidence="1 2" id="KW-0597">Phosphoprotein</keyword>
<evidence type="ECO:0000313" key="4">
    <source>
        <dbReference type="EMBL" id="MFD2646654.1"/>
    </source>
</evidence>
<dbReference type="Proteomes" id="UP001597521">
    <property type="component" value="Unassembled WGS sequence"/>
</dbReference>
<accession>A0ABW5QGI3</accession>
<gene>
    <name evidence="4" type="ORF">ACFSX5_02470</name>
</gene>
<evidence type="ECO:0000259" key="3">
    <source>
        <dbReference type="PROSITE" id="PS50110"/>
    </source>
</evidence>
<name>A0ABW5QGI3_9HYPH</name>
<reference evidence="5" key="1">
    <citation type="journal article" date="2019" name="Int. J. Syst. Evol. Microbiol.">
        <title>The Global Catalogue of Microorganisms (GCM) 10K type strain sequencing project: providing services to taxonomists for standard genome sequencing and annotation.</title>
        <authorList>
            <consortium name="The Broad Institute Genomics Platform"/>
            <consortium name="The Broad Institute Genome Sequencing Center for Infectious Disease"/>
            <person name="Wu L."/>
            <person name="Ma J."/>
        </authorList>
    </citation>
    <scope>NUCLEOTIDE SEQUENCE [LARGE SCALE GENOMIC DNA]</scope>
    <source>
        <strain evidence="5">CCM 7427</strain>
    </source>
</reference>
<dbReference type="PROSITE" id="PS50110">
    <property type="entry name" value="RESPONSE_REGULATORY"/>
    <property type="match status" value="1"/>
</dbReference>
<dbReference type="InterPro" id="IPR050595">
    <property type="entry name" value="Bact_response_regulator"/>
</dbReference>
<protein>
    <submittedName>
        <fullName evidence="4">Response regulator</fullName>
    </submittedName>
</protein>
<evidence type="ECO:0000256" key="2">
    <source>
        <dbReference type="PROSITE-ProRule" id="PRU00169"/>
    </source>
</evidence>
<dbReference type="RefSeq" id="WP_386831449.1">
    <property type="nucleotide sequence ID" value="NZ_JBHUNP010000001.1"/>
</dbReference>
<comment type="caution">
    <text evidence="4">The sequence shown here is derived from an EMBL/GenBank/DDBJ whole genome shotgun (WGS) entry which is preliminary data.</text>
</comment>
<evidence type="ECO:0000256" key="1">
    <source>
        <dbReference type="ARBA" id="ARBA00022553"/>
    </source>
</evidence>
<feature type="domain" description="Response regulatory" evidence="3">
    <location>
        <begin position="6"/>
        <end position="118"/>
    </location>
</feature>
<dbReference type="PANTHER" id="PTHR44591">
    <property type="entry name" value="STRESS RESPONSE REGULATOR PROTEIN 1"/>
    <property type="match status" value="1"/>
</dbReference>